<name>A0AAW8D8M5_9BURK</name>
<gene>
    <name evidence="2" type="ORF">J2W31_004827</name>
</gene>
<protein>
    <submittedName>
        <fullName evidence="2">Uncharacterized protein YjbI with pentapeptide repeats</fullName>
    </submittedName>
</protein>
<dbReference type="AlphaFoldDB" id="A0AAW8D8M5"/>
<dbReference type="Pfam" id="PF09937">
    <property type="entry name" value="DUF2169"/>
    <property type="match status" value="1"/>
</dbReference>
<reference evidence="2" key="1">
    <citation type="submission" date="2023-07" db="EMBL/GenBank/DDBJ databases">
        <title>Sorghum-associated microbial communities from plants grown in Nebraska, USA.</title>
        <authorList>
            <person name="Schachtman D."/>
        </authorList>
    </citation>
    <scope>NUCLEOTIDE SEQUENCE</scope>
    <source>
        <strain evidence="2">DS3754</strain>
    </source>
</reference>
<dbReference type="InterPro" id="IPR001646">
    <property type="entry name" value="5peptide_repeat"/>
</dbReference>
<evidence type="ECO:0000313" key="2">
    <source>
        <dbReference type="EMBL" id="MDP9895700.1"/>
    </source>
</evidence>
<dbReference type="InterPro" id="IPR051082">
    <property type="entry name" value="Pentapeptide-BTB/POZ_domain"/>
</dbReference>
<proteinExistence type="predicted"/>
<dbReference type="Pfam" id="PF00805">
    <property type="entry name" value="Pentapeptide"/>
    <property type="match status" value="3"/>
</dbReference>
<dbReference type="PANTHER" id="PTHR14136">
    <property type="entry name" value="BTB_POZ DOMAIN-CONTAINING PROTEIN KCTD9"/>
    <property type="match status" value="1"/>
</dbReference>
<evidence type="ECO:0000313" key="3">
    <source>
        <dbReference type="Proteomes" id="UP001242045"/>
    </source>
</evidence>
<dbReference type="PANTHER" id="PTHR14136:SF17">
    <property type="entry name" value="BTB_POZ DOMAIN-CONTAINING PROTEIN KCTD9"/>
    <property type="match status" value="1"/>
</dbReference>
<sequence length="885" mass="98062">MKTVKPLRLSIITRPFLRAGHQRLGVTCMGMVAMDEAPVLLPEPEFWKAVSNELGPTGVLDLGMPKACAEFLATGHAYTHHQKEKAACAVALNVGALSRQLVVFGDRFWLDGRATAPQPFESMRLDWTRAFGGPAFADNPLGIGHAPELVNDLLVQRLPNVEHPQRRIDRPSRQPEPACFGAMDVSWPSRMRLIGKHYDAHWRDNLFPGFSEDMDWRLFNAASPEQRWPDHDRIPGGTPFEVWNMHPTLPVQRGCLPDWRARAFIARKGASGQAEPERFEEVALRLTTAWFFPHLAQVALIWHGETAIAEDDAADITHVMPAIESATETARPLEHYFAILQRRCDPETGGLYMFRDDELLPAEAIGPWVDRMEEEESVLVRNMRERGNALRQDLTQQALDLGHKPRHFKERASPEPFTKMPTLNELPEFMQRTKVYEREQQQKLDAARRELAHMAEANAVESRKVGFDSRALVADANGGHVKGPPTFDARALMQGMRGIAPATRTAPMSAAQEADLAKTAESGRRGLIDMYRLGAQHQSAADAMTVERAGEARARVQALMSTTRDLSDLDLTGADLSHMDLRCARLHRTLLESADLCGARLDDADATEAVLVRARLAGASLAGCVLRGANLSLAHCAHTSFARAQFDETTIEKTRFDDCDFSDARLAHLNLFGMHFQNCRFDRAHFDYVTLLEQSRLIDCSFRASRLHKFGLISSVVERLDFSQANLEACAWVHTAGDHGTTFAAATLKTTCFVGTSSLRTIDFQDATLVQCSLRDMVLDGARLSRATLDTCDLSGCTLVGADLSLVDAPESLFIRADLTHASLRGANLMNASLQKATLAGVDLRDANLFRADVSQALIDTVTETRGAYIEQAKTVPRRAAEPAR</sequence>
<organism evidence="2 3">
    <name type="scientific">Variovorax boronicumulans</name>
    <dbReference type="NCBI Taxonomy" id="436515"/>
    <lineage>
        <taxon>Bacteria</taxon>
        <taxon>Pseudomonadati</taxon>
        <taxon>Pseudomonadota</taxon>
        <taxon>Betaproteobacteria</taxon>
        <taxon>Burkholderiales</taxon>
        <taxon>Comamonadaceae</taxon>
        <taxon>Variovorax</taxon>
    </lineage>
</organism>
<dbReference type="Gene3D" id="2.160.20.80">
    <property type="entry name" value="E3 ubiquitin-protein ligase SopA"/>
    <property type="match status" value="2"/>
</dbReference>
<dbReference type="RefSeq" id="WP_307686284.1">
    <property type="nucleotide sequence ID" value="NZ_JAUSRD010000013.1"/>
</dbReference>
<dbReference type="EMBL" id="JAUSRD010000013">
    <property type="protein sequence ID" value="MDP9895700.1"/>
    <property type="molecule type" value="Genomic_DNA"/>
</dbReference>
<dbReference type="InterPro" id="IPR018683">
    <property type="entry name" value="DUF2169"/>
</dbReference>
<dbReference type="Proteomes" id="UP001242045">
    <property type="component" value="Unassembled WGS sequence"/>
</dbReference>
<accession>A0AAW8D8M5</accession>
<comment type="caution">
    <text evidence="2">The sequence shown here is derived from an EMBL/GenBank/DDBJ whole genome shotgun (WGS) entry which is preliminary data.</text>
</comment>
<evidence type="ECO:0000259" key="1">
    <source>
        <dbReference type="Pfam" id="PF09937"/>
    </source>
</evidence>
<dbReference type="SUPFAM" id="SSF141571">
    <property type="entry name" value="Pentapeptide repeat-like"/>
    <property type="match status" value="2"/>
</dbReference>
<feature type="domain" description="DUF2169" evidence="1">
    <location>
        <begin position="20"/>
        <end position="303"/>
    </location>
</feature>